<evidence type="ECO:0000256" key="2">
    <source>
        <dbReference type="ARBA" id="ARBA00023002"/>
    </source>
</evidence>
<keyword evidence="2 4" id="KW-0560">Oxidoreductase</keyword>
<name>A0ABM8WLE2_9BURK</name>
<evidence type="ECO:0000259" key="3">
    <source>
        <dbReference type="Pfam" id="PF00171"/>
    </source>
</evidence>
<dbReference type="InterPro" id="IPR015590">
    <property type="entry name" value="Aldehyde_DH_dom"/>
</dbReference>
<dbReference type="Proteomes" id="UP000727654">
    <property type="component" value="Unassembled WGS sequence"/>
</dbReference>
<dbReference type="CDD" id="cd07138">
    <property type="entry name" value="ALDH_CddD_SSP0762"/>
    <property type="match status" value="1"/>
</dbReference>
<protein>
    <submittedName>
        <fullName evidence="4">3-succinoylsemialdehyde-pyridine dehydrogenase</fullName>
        <ecNumber evidence="4">1.2.1.83</ecNumber>
    </submittedName>
</protein>
<dbReference type="EC" id="1.2.1.83" evidence="4"/>
<dbReference type="RefSeq" id="WP_224078723.1">
    <property type="nucleotide sequence ID" value="NZ_CAJZAI010000002.1"/>
</dbReference>
<dbReference type="InterPro" id="IPR016161">
    <property type="entry name" value="Ald_DH/histidinol_DH"/>
</dbReference>
<dbReference type="Gene3D" id="3.40.605.10">
    <property type="entry name" value="Aldehyde Dehydrogenase, Chain A, domain 1"/>
    <property type="match status" value="1"/>
</dbReference>
<gene>
    <name evidence="4" type="primary">ald_1</name>
    <name evidence="4" type="ORF">LMG23992_01051</name>
</gene>
<dbReference type="PANTHER" id="PTHR42804">
    <property type="entry name" value="ALDEHYDE DEHYDROGENASE"/>
    <property type="match status" value="1"/>
</dbReference>
<organism evidence="4 5">
    <name type="scientific">Cupriavidus laharis</name>
    <dbReference type="NCBI Taxonomy" id="151654"/>
    <lineage>
        <taxon>Bacteria</taxon>
        <taxon>Pseudomonadati</taxon>
        <taxon>Pseudomonadota</taxon>
        <taxon>Betaproteobacteria</taxon>
        <taxon>Burkholderiales</taxon>
        <taxon>Burkholderiaceae</taxon>
        <taxon>Cupriavidus</taxon>
    </lineage>
</organism>
<proteinExistence type="inferred from homology"/>
<dbReference type="PANTHER" id="PTHR42804:SF1">
    <property type="entry name" value="ALDEHYDE DEHYDROGENASE-RELATED"/>
    <property type="match status" value="1"/>
</dbReference>
<reference evidence="4 5" key="1">
    <citation type="submission" date="2021-08" db="EMBL/GenBank/DDBJ databases">
        <authorList>
            <person name="Peeters C."/>
        </authorList>
    </citation>
    <scope>NUCLEOTIDE SEQUENCE [LARGE SCALE GENOMIC DNA]</scope>
    <source>
        <strain evidence="4 5">LMG 23992</strain>
    </source>
</reference>
<keyword evidence="5" id="KW-1185">Reference proteome</keyword>
<comment type="caution">
    <text evidence="4">The sequence shown here is derived from an EMBL/GenBank/DDBJ whole genome shotgun (WGS) entry which is preliminary data.</text>
</comment>
<dbReference type="InterPro" id="IPR016162">
    <property type="entry name" value="Ald_DH_N"/>
</dbReference>
<feature type="domain" description="Aldehyde dehydrogenase" evidence="3">
    <location>
        <begin position="13"/>
        <end position="471"/>
    </location>
</feature>
<evidence type="ECO:0000313" key="5">
    <source>
        <dbReference type="Proteomes" id="UP000727654"/>
    </source>
</evidence>
<sequence>MHNLNTFYIGGEWVKPADGFSLADIVNPATEAVIGTVAMGGAADVDRAVTAARDAFASWSKSSREERLALLRRIAVGYKARIGEIAEAISTEIGAPLWLCREYQAPMGLVQIQSAIAALEAFDFVTVSGTTQVVREPVGVAALITPWNWPINQIAAKVAPALAAGCTVVLKPSEIAPLDARIFAEIVHDAGAPAGVFNMLFGTGPAVGAALSRHQGVDMVSITGSTRAGVDVAMQAAPTVKRVAQELGGKSPNVILDDADLKAAVSAGVVSCMLNSGQTCTAPTRMLVPRAQYQAAIAIAQATAQALTVGDPASPDSKLGPSSNRAQYERVQRMIETGIREGARVVAGGPGRPDGLAQGFYNRPTVFADVSNDMTIAREEIFGPVLSMIPYDDEAEAIRIANDTPYGLAAYVWSGDPARARRVAGDLRAGSVQINGAKMDFTAPFGGYKASGNGREFGAYGLAEFLEYKSVAGCAASA</sequence>
<dbReference type="Gene3D" id="3.40.309.10">
    <property type="entry name" value="Aldehyde Dehydrogenase, Chain A, domain 2"/>
    <property type="match status" value="1"/>
</dbReference>
<evidence type="ECO:0000313" key="4">
    <source>
        <dbReference type="EMBL" id="CAG9168199.1"/>
    </source>
</evidence>
<evidence type="ECO:0000256" key="1">
    <source>
        <dbReference type="ARBA" id="ARBA00009986"/>
    </source>
</evidence>
<dbReference type="SUPFAM" id="SSF53720">
    <property type="entry name" value="ALDH-like"/>
    <property type="match status" value="1"/>
</dbReference>
<comment type="similarity">
    <text evidence="1">Belongs to the aldehyde dehydrogenase family.</text>
</comment>
<dbReference type="Pfam" id="PF00171">
    <property type="entry name" value="Aldedh"/>
    <property type="match status" value="1"/>
</dbReference>
<dbReference type="EMBL" id="CAJZAI010000002">
    <property type="protein sequence ID" value="CAG9168199.1"/>
    <property type="molecule type" value="Genomic_DNA"/>
</dbReference>
<accession>A0ABM8WLE2</accession>
<dbReference type="GO" id="GO:0016491">
    <property type="term" value="F:oxidoreductase activity"/>
    <property type="evidence" value="ECO:0007669"/>
    <property type="project" value="UniProtKB-KW"/>
</dbReference>
<dbReference type="InterPro" id="IPR016163">
    <property type="entry name" value="Ald_DH_C"/>
</dbReference>